<reference evidence="1" key="1">
    <citation type="journal article" date="2020" name="Fungal Divers.">
        <title>Resolving the Mortierellaceae phylogeny through synthesis of multi-gene phylogenetics and phylogenomics.</title>
        <authorList>
            <person name="Vandepol N."/>
            <person name="Liber J."/>
            <person name="Desiro A."/>
            <person name="Na H."/>
            <person name="Kennedy M."/>
            <person name="Barry K."/>
            <person name="Grigoriev I.V."/>
            <person name="Miller A.N."/>
            <person name="O'Donnell K."/>
            <person name="Stajich J.E."/>
            <person name="Bonito G."/>
        </authorList>
    </citation>
    <scope>NUCLEOTIDE SEQUENCE</scope>
    <source>
        <strain evidence="1">NVP1</strain>
    </source>
</reference>
<feature type="non-terminal residue" evidence="1">
    <location>
        <position position="130"/>
    </location>
</feature>
<dbReference type="EMBL" id="JAAAUY010001579">
    <property type="protein sequence ID" value="KAF9322214.1"/>
    <property type="molecule type" value="Genomic_DNA"/>
</dbReference>
<dbReference type="AlphaFoldDB" id="A0A9P5SC24"/>
<comment type="caution">
    <text evidence="1">The sequence shown here is derived from an EMBL/GenBank/DDBJ whole genome shotgun (WGS) entry which is preliminary data.</text>
</comment>
<evidence type="ECO:0000313" key="2">
    <source>
        <dbReference type="Proteomes" id="UP000696485"/>
    </source>
</evidence>
<dbReference type="Proteomes" id="UP000696485">
    <property type="component" value="Unassembled WGS sequence"/>
</dbReference>
<protein>
    <submittedName>
        <fullName evidence="1">Uncharacterized protein</fullName>
    </submittedName>
</protein>
<name>A0A9P5SC24_9FUNG</name>
<gene>
    <name evidence="1" type="ORF">BG006_002454</name>
</gene>
<keyword evidence="2" id="KW-1185">Reference proteome</keyword>
<accession>A0A9P5SC24</accession>
<organism evidence="1 2">
    <name type="scientific">Podila minutissima</name>
    <dbReference type="NCBI Taxonomy" id="64525"/>
    <lineage>
        <taxon>Eukaryota</taxon>
        <taxon>Fungi</taxon>
        <taxon>Fungi incertae sedis</taxon>
        <taxon>Mucoromycota</taxon>
        <taxon>Mortierellomycotina</taxon>
        <taxon>Mortierellomycetes</taxon>
        <taxon>Mortierellales</taxon>
        <taxon>Mortierellaceae</taxon>
        <taxon>Podila</taxon>
    </lineage>
</organism>
<proteinExistence type="predicted"/>
<evidence type="ECO:0000313" key="1">
    <source>
        <dbReference type="EMBL" id="KAF9322214.1"/>
    </source>
</evidence>
<sequence>MPAFMTFKEQIDVALDTKEVTLPTDMHPSVKLILQDQQQLIIWQGEIMRRVPGNFASVEYEIQSLQNTAAEHLDQAMLYLDAVFNYSMNFAKDFALHIESKLDYLISHLGPPPLHGSHMWYPQVNKHLDM</sequence>